<keyword evidence="6" id="KW-1185">Reference proteome</keyword>
<dbReference type="PANTHER" id="PTHR30627:SF24">
    <property type="entry name" value="PENICILLIN-BINDING PROTEIN 4B"/>
    <property type="match status" value="1"/>
</dbReference>
<organism evidence="5 6">
    <name type="scientific">Alkaliphilus flagellatus</name>
    <dbReference type="NCBI Taxonomy" id="2841507"/>
    <lineage>
        <taxon>Bacteria</taxon>
        <taxon>Bacillati</taxon>
        <taxon>Bacillota</taxon>
        <taxon>Clostridia</taxon>
        <taxon>Peptostreptococcales</taxon>
        <taxon>Natronincolaceae</taxon>
        <taxon>Alkaliphilus</taxon>
    </lineage>
</organism>
<comment type="similarity">
    <text evidence="1">Belongs to the transpeptidase family.</text>
</comment>
<feature type="transmembrane region" description="Helical" evidence="2">
    <location>
        <begin position="20"/>
        <end position="39"/>
    </location>
</feature>
<accession>A0ABS6G675</accession>
<evidence type="ECO:0000256" key="1">
    <source>
        <dbReference type="ARBA" id="ARBA00007171"/>
    </source>
</evidence>
<dbReference type="Proteomes" id="UP000779508">
    <property type="component" value="Unassembled WGS sequence"/>
</dbReference>
<dbReference type="InterPro" id="IPR050515">
    <property type="entry name" value="Beta-lactam/transpept"/>
</dbReference>
<feature type="domain" description="Penicillin-binding protein transpeptidase" evidence="3">
    <location>
        <begin position="246"/>
        <end position="553"/>
    </location>
</feature>
<evidence type="ECO:0000313" key="5">
    <source>
        <dbReference type="EMBL" id="MBU5677982.1"/>
    </source>
</evidence>
<dbReference type="PANTHER" id="PTHR30627">
    <property type="entry name" value="PEPTIDOGLYCAN D,D-TRANSPEPTIDASE"/>
    <property type="match status" value="1"/>
</dbReference>
<dbReference type="InterPro" id="IPR005311">
    <property type="entry name" value="PBP_dimer"/>
</dbReference>
<dbReference type="Pfam" id="PF03717">
    <property type="entry name" value="PBP_dimer"/>
    <property type="match status" value="1"/>
</dbReference>
<feature type="domain" description="Penicillin-binding protein dimerisation" evidence="4">
    <location>
        <begin position="63"/>
        <end position="197"/>
    </location>
</feature>
<dbReference type="EMBL" id="JAHLQK010000006">
    <property type="protein sequence ID" value="MBU5677982.1"/>
    <property type="molecule type" value="Genomic_DNA"/>
</dbReference>
<keyword evidence="2" id="KW-0472">Membrane</keyword>
<evidence type="ECO:0000313" key="6">
    <source>
        <dbReference type="Proteomes" id="UP000779508"/>
    </source>
</evidence>
<name>A0ABS6G675_9FIRM</name>
<evidence type="ECO:0000256" key="2">
    <source>
        <dbReference type="SAM" id="Phobius"/>
    </source>
</evidence>
<dbReference type="InterPro" id="IPR001460">
    <property type="entry name" value="PCN-bd_Tpept"/>
</dbReference>
<keyword evidence="2" id="KW-0812">Transmembrane</keyword>
<proteinExistence type="inferred from homology"/>
<gene>
    <name evidence="5" type="ORF">KQI88_16305</name>
</gene>
<protein>
    <submittedName>
        <fullName evidence="5">Penicillin-binding protein 2</fullName>
    </submittedName>
</protein>
<reference evidence="5 6" key="1">
    <citation type="submission" date="2021-06" db="EMBL/GenBank/DDBJ databases">
        <authorList>
            <person name="Sun Q."/>
            <person name="Li D."/>
        </authorList>
    </citation>
    <scope>NUCLEOTIDE SEQUENCE [LARGE SCALE GENOMIC DNA]</scope>
    <source>
        <strain evidence="5 6">MSJ-5</strain>
    </source>
</reference>
<keyword evidence="2" id="KW-1133">Transmembrane helix</keyword>
<evidence type="ECO:0000259" key="3">
    <source>
        <dbReference type="Pfam" id="PF00905"/>
    </source>
</evidence>
<comment type="caution">
    <text evidence="5">The sequence shown here is derived from an EMBL/GenBank/DDBJ whole genome shotgun (WGS) entry which is preliminary data.</text>
</comment>
<dbReference type="RefSeq" id="WP_216419140.1">
    <property type="nucleotide sequence ID" value="NZ_JAHLQK010000006.1"/>
</dbReference>
<evidence type="ECO:0000259" key="4">
    <source>
        <dbReference type="Pfam" id="PF03717"/>
    </source>
</evidence>
<dbReference type="Pfam" id="PF00905">
    <property type="entry name" value="Transpeptidase"/>
    <property type="match status" value="1"/>
</dbReference>
<sequence>MSRIKRKKNECSVVNIKRLLFIRGMSFCIFIGLIVRLFYIQVIKYDFYNAEVIKQRQISIPVDSGRGLILDRNFIPLTDRIEQKVAIIFPQHFVANASNVLFLQEITGKEYEELFNKVKNSKYTLEFSVKDDLNWNDRRFINTKGLFIVNKRIRHDSNGFLNHVIGYINQVDLRGMSGIEGAMDGVLSGNTGKSLIATLDGRKKFLPGEGYVVASTNNKSQNLRLTIDYHIQKIAEEVIDESSMPGSVIVSDIQTGEILGMVSRPNFDSGNISYHLKSRGDELYNKAIQMAFPPGSIFKIVVAIEALRQNPLYADEIFECLGYESVGEIEIKCSSYDKGGHGQITMDRAFAESCNCVFIQLAQRIGAGNIINMAEQLGFNNIVDIGLMEENSGNLPSGNDLLGPAYGNIAIGQGQILATPLQVNQLTQLIANNGLKKSLYIMEDIVDNDYVTLKKSNIAKEQQVLDSELAKKLKLWMEKVMLEGSGRHVEEFSNITAGKTGSAESVENGQEVVHAWFTGYYPTNTPKYAVTIFIQNGRSGGGVAVPIFRKIVEKMTNLGYK</sequence>